<dbReference type="Pfam" id="PF00035">
    <property type="entry name" value="dsrm"/>
    <property type="match status" value="1"/>
</dbReference>
<dbReference type="InterPro" id="IPR036389">
    <property type="entry name" value="RNase_III_sf"/>
</dbReference>
<comment type="similarity">
    <text evidence="2">Belongs to the ribonuclease III family.</text>
</comment>
<dbReference type="GO" id="GO:0005737">
    <property type="term" value="C:cytoplasm"/>
    <property type="evidence" value="ECO:0007669"/>
    <property type="project" value="UniProtKB-SubCell"/>
</dbReference>
<evidence type="ECO:0000313" key="13">
    <source>
        <dbReference type="EMBL" id="ANH78185.1"/>
    </source>
</evidence>
<evidence type="ECO:0000259" key="12">
    <source>
        <dbReference type="PROSITE" id="PS50142"/>
    </source>
</evidence>
<dbReference type="InterPro" id="IPR011907">
    <property type="entry name" value="RNase_III"/>
</dbReference>
<dbReference type="CDD" id="cd10845">
    <property type="entry name" value="DSRM_RNAse_III_family"/>
    <property type="match status" value="1"/>
</dbReference>
<dbReference type="EC" id="3.1.26.3" evidence="10"/>
<evidence type="ECO:0000256" key="4">
    <source>
        <dbReference type="ARBA" id="ARBA00022552"/>
    </source>
</evidence>
<dbReference type="PROSITE" id="PS00517">
    <property type="entry name" value="RNASE_3_1"/>
    <property type="match status" value="1"/>
</dbReference>
<dbReference type="SUPFAM" id="SSF54768">
    <property type="entry name" value="dsRNA-binding domain-like"/>
    <property type="match status" value="1"/>
</dbReference>
<evidence type="ECO:0000256" key="7">
    <source>
        <dbReference type="ARBA" id="ARBA00022759"/>
    </source>
</evidence>
<dbReference type="PATRIC" id="fig|1806891.3.peg.9"/>
<evidence type="ECO:0000256" key="10">
    <source>
        <dbReference type="HAMAP-Rule" id="MF_00104"/>
    </source>
</evidence>
<dbReference type="SMART" id="SM00535">
    <property type="entry name" value="RIBOc"/>
    <property type="match status" value="1"/>
</dbReference>
<feature type="domain" description="DRBM" evidence="11">
    <location>
        <begin position="160"/>
        <end position="229"/>
    </location>
</feature>
<dbReference type="PROSITE" id="PS50137">
    <property type="entry name" value="DS_RBD"/>
    <property type="match status" value="1"/>
</dbReference>
<dbReference type="GO" id="GO:0004525">
    <property type="term" value="F:ribonuclease III activity"/>
    <property type="evidence" value="ECO:0007669"/>
    <property type="project" value="UniProtKB-UniRule"/>
</dbReference>
<keyword evidence="8 10" id="KW-0378">Hydrolase</keyword>
<dbReference type="Gene3D" id="1.10.1520.10">
    <property type="entry name" value="Ribonuclease III domain"/>
    <property type="match status" value="1"/>
</dbReference>
<dbReference type="InterPro" id="IPR014720">
    <property type="entry name" value="dsRBD_dom"/>
</dbReference>
<dbReference type="AlphaFoldDB" id="A0A1A9HTM1"/>
<sequence length="237" mass="26188">MSESLNIRAIEVKLKITFTQPQLLITAFTHPSYKNESLASIEDSERLEFLGDAVLGLIVTEYLFSLFPALDEGTLSTVRAALVNAKACYSYTQALGVGQYLLIGRGERVQNQRGQFSAYANLFEAILGAIYLDHGLALARQITIPLLPSKEAIFPLMLGNPKNRLQQLTQKHLRTLPLYQATLLTTPGGTGGYHVQVVVNKEIWGEGCATSKKEAEQLAAQQALETHDYENQNTMDM</sequence>
<keyword evidence="10" id="KW-0479">Metal-binding</keyword>
<dbReference type="GO" id="GO:0006397">
    <property type="term" value="P:mRNA processing"/>
    <property type="evidence" value="ECO:0007669"/>
    <property type="project" value="UniProtKB-UniRule"/>
</dbReference>
<dbReference type="FunFam" id="1.10.1520.10:FF:000001">
    <property type="entry name" value="Ribonuclease 3"/>
    <property type="match status" value="1"/>
</dbReference>
<comment type="subunit">
    <text evidence="10">Homodimer.</text>
</comment>
<feature type="active site" evidence="10">
    <location>
        <position position="124"/>
    </location>
</feature>
<dbReference type="Gene3D" id="3.30.160.20">
    <property type="match status" value="1"/>
</dbReference>
<dbReference type="InterPro" id="IPR000999">
    <property type="entry name" value="RNase_III_dom"/>
</dbReference>
<dbReference type="GO" id="GO:0010468">
    <property type="term" value="P:regulation of gene expression"/>
    <property type="evidence" value="ECO:0007669"/>
    <property type="project" value="TreeGrafter"/>
</dbReference>
<comment type="cofactor">
    <cofactor evidence="10">
        <name>Mg(2+)</name>
        <dbReference type="ChEBI" id="CHEBI:18420"/>
    </cofactor>
</comment>
<feature type="active site" evidence="10">
    <location>
        <position position="52"/>
    </location>
</feature>
<dbReference type="PANTHER" id="PTHR11207">
    <property type="entry name" value="RIBONUCLEASE III"/>
    <property type="match status" value="1"/>
</dbReference>
<gene>
    <name evidence="10" type="primary">rnc</name>
    <name evidence="13" type="ORF">Cs308_0009</name>
</gene>
<dbReference type="PROSITE" id="PS50142">
    <property type="entry name" value="RNASE_3_2"/>
    <property type="match status" value="1"/>
</dbReference>
<dbReference type="NCBIfam" id="TIGR02191">
    <property type="entry name" value="RNaseIII"/>
    <property type="match status" value="1"/>
</dbReference>
<keyword evidence="3 10" id="KW-0963">Cytoplasm</keyword>
<feature type="binding site" evidence="10">
    <location>
        <position position="121"/>
    </location>
    <ligand>
        <name>Mg(2+)</name>
        <dbReference type="ChEBI" id="CHEBI:18420"/>
    </ligand>
</feature>
<keyword evidence="10" id="KW-0460">Magnesium</keyword>
<comment type="catalytic activity">
    <reaction evidence="1 10">
        <text>Endonucleolytic cleavage to 5'-phosphomonoester.</text>
        <dbReference type="EC" id="3.1.26.3"/>
    </reaction>
</comment>
<evidence type="ECO:0000256" key="2">
    <source>
        <dbReference type="ARBA" id="ARBA00010183"/>
    </source>
</evidence>
<evidence type="ECO:0000256" key="8">
    <source>
        <dbReference type="ARBA" id="ARBA00022801"/>
    </source>
</evidence>
<dbReference type="Proteomes" id="UP000078162">
    <property type="component" value="Chromosome"/>
</dbReference>
<dbReference type="KEGG" id="csaz:Cs308_0009"/>
<dbReference type="PANTHER" id="PTHR11207:SF0">
    <property type="entry name" value="RIBONUCLEASE 3"/>
    <property type="match status" value="1"/>
</dbReference>
<comment type="function">
    <text evidence="10">Digests double-stranded RNA. Involved in the processing of primary rRNA transcript to yield the immediate precursors to the large and small rRNAs (23S and 16S). Processes some mRNAs, and tRNAs when they are encoded in the rRNA operon. Processes pre-crRNA and tracrRNA of type II CRISPR loci if present in the organism.</text>
</comment>
<dbReference type="OrthoDB" id="9805026at2"/>
<evidence type="ECO:0000313" key="14">
    <source>
        <dbReference type="Proteomes" id="UP000078162"/>
    </source>
</evidence>
<dbReference type="STRING" id="1806891.Cs308_0009"/>
<evidence type="ECO:0000256" key="5">
    <source>
        <dbReference type="ARBA" id="ARBA00022664"/>
    </source>
</evidence>
<dbReference type="HAMAP" id="MF_00104">
    <property type="entry name" value="RNase_III"/>
    <property type="match status" value="1"/>
</dbReference>
<keyword evidence="5 10" id="KW-0507">mRNA processing</keyword>
<keyword evidence="6 10" id="KW-0540">Nuclease</keyword>
<organism evidence="13 14">
    <name type="scientific">Candidatus Chlamydia sanziniae</name>
    <dbReference type="NCBI Taxonomy" id="1806891"/>
    <lineage>
        <taxon>Bacteria</taxon>
        <taxon>Pseudomonadati</taxon>
        <taxon>Chlamydiota</taxon>
        <taxon>Chlamydiia</taxon>
        <taxon>Chlamydiales</taxon>
        <taxon>Chlamydiaceae</taxon>
        <taxon>Chlamydia/Chlamydophila group</taxon>
        <taxon>Chlamydia</taxon>
    </lineage>
</organism>
<feature type="binding site" evidence="10">
    <location>
        <position position="124"/>
    </location>
    <ligand>
        <name>Mg(2+)</name>
        <dbReference type="ChEBI" id="CHEBI:18420"/>
    </ligand>
</feature>
<keyword evidence="10" id="KW-0819">tRNA processing</keyword>
<dbReference type="GO" id="GO:0006364">
    <property type="term" value="P:rRNA processing"/>
    <property type="evidence" value="ECO:0007669"/>
    <property type="project" value="UniProtKB-UniRule"/>
</dbReference>
<evidence type="ECO:0000256" key="6">
    <source>
        <dbReference type="ARBA" id="ARBA00022722"/>
    </source>
</evidence>
<evidence type="ECO:0000256" key="1">
    <source>
        <dbReference type="ARBA" id="ARBA00000109"/>
    </source>
</evidence>
<reference evidence="13 14" key="1">
    <citation type="submission" date="2016-03" db="EMBL/GenBank/DDBJ databases">
        <title>Culture-independent genomics supports pathogen discovery for uncultivable bacteria within the genus Chlamydia.</title>
        <authorList>
            <person name="Taylor-Brown A."/>
            <person name="Bachmann N.L."/>
            <person name="Borel N."/>
            <person name="Polkinghorne A."/>
        </authorList>
    </citation>
    <scope>NUCLEOTIDE SEQUENCE [LARGE SCALE GENOMIC DNA]</scope>
    <source>
        <strain evidence="13 14">2742-308</strain>
    </source>
</reference>
<feature type="binding site" evidence="10">
    <location>
        <position position="48"/>
    </location>
    <ligand>
        <name>Mg(2+)</name>
        <dbReference type="ChEBI" id="CHEBI:18420"/>
    </ligand>
</feature>
<feature type="domain" description="RNase III" evidence="12">
    <location>
        <begin position="7"/>
        <end position="135"/>
    </location>
</feature>
<keyword evidence="9 10" id="KW-0694">RNA-binding</keyword>
<evidence type="ECO:0000256" key="9">
    <source>
        <dbReference type="ARBA" id="ARBA00022884"/>
    </source>
</evidence>
<dbReference type="EMBL" id="CP014639">
    <property type="protein sequence ID" value="ANH78185.1"/>
    <property type="molecule type" value="Genomic_DNA"/>
</dbReference>
<keyword evidence="14" id="KW-1185">Reference proteome</keyword>
<keyword evidence="7 10" id="KW-0255">Endonuclease</keyword>
<dbReference type="GO" id="GO:0046872">
    <property type="term" value="F:metal ion binding"/>
    <property type="evidence" value="ECO:0007669"/>
    <property type="project" value="UniProtKB-KW"/>
</dbReference>
<evidence type="ECO:0000256" key="3">
    <source>
        <dbReference type="ARBA" id="ARBA00022490"/>
    </source>
</evidence>
<keyword evidence="10" id="KW-0699">rRNA-binding</keyword>
<proteinExistence type="inferred from homology"/>
<dbReference type="SMART" id="SM00358">
    <property type="entry name" value="DSRM"/>
    <property type="match status" value="1"/>
</dbReference>
<evidence type="ECO:0000259" key="11">
    <source>
        <dbReference type="PROSITE" id="PS50137"/>
    </source>
</evidence>
<protein>
    <recommendedName>
        <fullName evidence="10">Ribonuclease 3</fullName>
        <ecNumber evidence="10">3.1.26.3</ecNumber>
    </recommendedName>
    <alternativeName>
        <fullName evidence="10">Ribonuclease III</fullName>
        <shortName evidence="10">RNase III</shortName>
    </alternativeName>
</protein>
<dbReference type="Pfam" id="PF14622">
    <property type="entry name" value="Ribonucleas_3_3"/>
    <property type="match status" value="1"/>
</dbReference>
<name>A0A1A9HTM1_9CHLA</name>
<dbReference type="GO" id="GO:0008033">
    <property type="term" value="P:tRNA processing"/>
    <property type="evidence" value="ECO:0007669"/>
    <property type="project" value="UniProtKB-KW"/>
</dbReference>
<dbReference type="SUPFAM" id="SSF69065">
    <property type="entry name" value="RNase III domain-like"/>
    <property type="match status" value="1"/>
</dbReference>
<dbReference type="CDD" id="cd00593">
    <property type="entry name" value="RIBOc"/>
    <property type="match status" value="1"/>
</dbReference>
<dbReference type="GO" id="GO:0019843">
    <property type="term" value="F:rRNA binding"/>
    <property type="evidence" value="ECO:0007669"/>
    <property type="project" value="UniProtKB-KW"/>
</dbReference>
<dbReference type="GO" id="GO:0003725">
    <property type="term" value="F:double-stranded RNA binding"/>
    <property type="evidence" value="ECO:0007669"/>
    <property type="project" value="TreeGrafter"/>
</dbReference>
<keyword evidence="4 10" id="KW-0698">rRNA processing</keyword>
<accession>A0A1A9HTM1</accession>
<dbReference type="RefSeq" id="WP_066481132.1">
    <property type="nucleotide sequence ID" value="NZ_CP014639.1"/>
</dbReference>
<comment type="subcellular location">
    <subcellularLocation>
        <location evidence="10">Cytoplasm</location>
    </subcellularLocation>
</comment>